<proteinExistence type="predicted"/>
<comment type="caution">
    <text evidence="1">The sequence shown here is derived from an EMBL/GenBank/DDBJ whole genome shotgun (WGS) entry which is preliminary data.</text>
</comment>
<protein>
    <submittedName>
        <fullName evidence="1">Uncharacterized protein</fullName>
    </submittedName>
</protein>
<reference evidence="1" key="1">
    <citation type="submission" date="2019-08" db="EMBL/GenBank/DDBJ databases">
        <authorList>
            <person name="Kucharzyk K."/>
            <person name="Murdoch R.W."/>
            <person name="Higgins S."/>
            <person name="Loffler F."/>
        </authorList>
    </citation>
    <scope>NUCLEOTIDE SEQUENCE</scope>
</reference>
<gene>
    <name evidence="1" type="ORF">SDC9_62186</name>
</gene>
<dbReference type="EMBL" id="VSSQ01002504">
    <property type="protein sequence ID" value="MPM15814.1"/>
    <property type="molecule type" value="Genomic_DNA"/>
</dbReference>
<name>A0A644XP04_9ZZZZ</name>
<dbReference type="AlphaFoldDB" id="A0A644XP04"/>
<sequence length="35" mass="3555">MGIGLQIGLSLGLGVGASMDKKALGEGRQLDIDLK</sequence>
<accession>A0A644XP04</accession>
<organism evidence="1">
    <name type="scientific">bioreactor metagenome</name>
    <dbReference type="NCBI Taxonomy" id="1076179"/>
    <lineage>
        <taxon>unclassified sequences</taxon>
        <taxon>metagenomes</taxon>
        <taxon>ecological metagenomes</taxon>
    </lineage>
</organism>
<evidence type="ECO:0000313" key="1">
    <source>
        <dbReference type="EMBL" id="MPM15814.1"/>
    </source>
</evidence>